<dbReference type="GeneID" id="65107845"/>
<reference evidence="1 2" key="1">
    <citation type="submission" date="2017-04" db="EMBL/GenBank/DDBJ databases">
        <title>Isolation and Genetic Analysis of a Novel Cyanophage S-H35 from the Bohai Sea.</title>
        <authorList>
            <person name="Xu X."/>
        </authorList>
    </citation>
    <scope>NUCLEOTIDE SEQUENCE [LARGE SCALE GENOMIC DNA]</scope>
</reference>
<protein>
    <submittedName>
        <fullName evidence="1">Uncharacterized protein</fullName>
    </submittedName>
</protein>
<evidence type="ECO:0000313" key="1">
    <source>
        <dbReference type="EMBL" id="ARW56987.1"/>
    </source>
</evidence>
<sequence length="53" mass="6501">MPRNPITKDELKCRVLKLKHELNFNHPDKTGEWHRGAHYELNRVLEILDEYRF</sequence>
<organism evidence="1 2">
    <name type="scientific">Synechococcus phage S-H35</name>
    <dbReference type="NCBI Taxonomy" id="1983572"/>
    <lineage>
        <taxon>Viruses</taxon>
        <taxon>Duplodnaviria</taxon>
        <taxon>Heunggongvirae</taxon>
        <taxon>Uroviricota</taxon>
        <taxon>Caudoviricetes</taxon>
        <taxon>Pantevenvirales</taxon>
        <taxon>Kyanoviridae</taxon>
        <taxon>Shandvirus</taxon>
        <taxon>Shandvirus sh35</taxon>
    </lineage>
</organism>
<dbReference type="KEGG" id="vg:65107845"/>
<dbReference type="EMBL" id="KY945241">
    <property type="protein sequence ID" value="ARW56987.1"/>
    <property type="molecule type" value="Genomic_RNA"/>
</dbReference>
<dbReference type="RefSeq" id="YP_010090373.1">
    <property type="nucleotide sequence ID" value="NC_055719.1"/>
</dbReference>
<accession>A0A1Z1LWF0</accession>
<evidence type="ECO:0000313" key="2">
    <source>
        <dbReference type="Proteomes" id="UP000225351"/>
    </source>
</evidence>
<proteinExistence type="predicted"/>
<dbReference type="Proteomes" id="UP000225351">
    <property type="component" value="Segment"/>
</dbReference>
<keyword evidence="2" id="KW-1185">Reference proteome</keyword>
<name>A0A1Z1LWF0_9CAUD</name>